<evidence type="ECO:0008006" key="7">
    <source>
        <dbReference type="Google" id="ProtNLM"/>
    </source>
</evidence>
<dbReference type="InterPro" id="IPR048365">
    <property type="entry name" value="TNP-like_RNaseH_N"/>
</dbReference>
<proteinExistence type="predicted"/>
<dbReference type="STRING" id="283909.R7UVG6"/>
<dbReference type="EMBL" id="KB297663">
    <property type="protein sequence ID" value="ELU10237.1"/>
    <property type="molecule type" value="Genomic_DNA"/>
</dbReference>
<feature type="domain" description="THAP9-like helix-turn-helix" evidence="1">
    <location>
        <begin position="18"/>
        <end position="68"/>
    </location>
</feature>
<feature type="non-terminal residue" evidence="4">
    <location>
        <position position="1"/>
    </location>
</feature>
<dbReference type="EMBL" id="AMQN01020771">
    <property type="status" value="NOT_ANNOTATED_CDS"/>
    <property type="molecule type" value="Genomic_DNA"/>
</dbReference>
<feature type="domain" description="Transposable element P transposase-like RNase H" evidence="2">
    <location>
        <begin position="124"/>
        <end position="257"/>
    </location>
</feature>
<reference evidence="6" key="1">
    <citation type="submission" date="2012-12" db="EMBL/GenBank/DDBJ databases">
        <authorList>
            <person name="Hellsten U."/>
            <person name="Grimwood J."/>
            <person name="Chapman J.A."/>
            <person name="Shapiro H."/>
            <person name="Aerts A."/>
            <person name="Otillar R.P."/>
            <person name="Terry A.Y."/>
            <person name="Boore J.L."/>
            <person name="Simakov O."/>
            <person name="Marletaz F."/>
            <person name="Cho S.-J."/>
            <person name="Edsinger-Gonzales E."/>
            <person name="Havlak P."/>
            <person name="Kuo D.-H."/>
            <person name="Larsson T."/>
            <person name="Lv J."/>
            <person name="Arendt D."/>
            <person name="Savage R."/>
            <person name="Osoegawa K."/>
            <person name="de Jong P."/>
            <person name="Lindberg D.R."/>
            <person name="Seaver E.C."/>
            <person name="Weisblat D.A."/>
            <person name="Putnam N.H."/>
            <person name="Grigoriev I.V."/>
            <person name="Rokhsar D.S."/>
        </authorList>
    </citation>
    <scope>NUCLEOTIDE SEQUENCE</scope>
    <source>
        <strain evidence="6">I ESC-2004</strain>
    </source>
</reference>
<feature type="domain" description="Transposable element P transposase-like GTP-binding insertion" evidence="3">
    <location>
        <begin position="285"/>
        <end position="324"/>
    </location>
</feature>
<evidence type="ECO:0000259" key="3">
    <source>
        <dbReference type="Pfam" id="PF21788"/>
    </source>
</evidence>
<dbReference type="InterPro" id="IPR021896">
    <property type="entry name" value="THAP9-like_HTH"/>
</dbReference>
<evidence type="ECO:0000313" key="5">
    <source>
        <dbReference type="EnsemblMetazoa" id="CapteP206270"/>
    </source>
</evidence>
<reference evidence="5" key="3">
    <citation type="submission" date="2015-06" db="UniProtKB">
        <authorList>
            <consortium name="EnsemblMetazoa"/>
        </authorList>
    </citation>
    <scope>IDENTIFICATION</scope>
</reference>
<dbReference type="Pfam" id="PF21788">
    <property type="entry name" value="TNP-like_GBD"/>
    <property type="match status" value="1"/>
</dbReference>
<dbReference type="InterPro" id="IPR048366">
    <property type="entry name" value="TNP-like_GBD"/>
</dbReference>
<dbReference type="Pfam" id="PF12017">
    <property type="entry name" value="Tnp_P_element"/>
    <property type="match status" value="1"/>
</dbReference>
<protein>
    <recommendedName>
        <fullName evidence="7">THAP-type domain-containing protein</fullName>
    </recommendedName>
</protein>
<dbReference type="EMBL" id="AMQN01020770">
    <property type="status" value="NOT_ANNOTATED_CDS"/>
    <property type="molecule type" value="Genomic_DNA"/>
</dbReference>
<organism evidence="4">
    <name type="scientific">Capitella teleta</name>
    <name type="common">Polychaete worm</name>
    <dbReference type="NCBI Taxonomy" id="283909"/>
    <lineage>
        <taxon>Eukaryota</taxon>
        <taxon>Metazoa</taxon>
        <taxon>Spiralia</taxon>
        <taxon>Lophotrochozoa</taxon>
        <taxon>Annelida</taxon>
        <taxon>Polychaeta</taxon>
        <taxon>Sedentaria</taxon>
        <taxon>Scolecida</taxon>
        <taxon>Capitellidae</taxon>
        <taxon>Capitella</taxon>
    </lineage>
</organism>
<dbReference type="EnsemblMetazoa" id="CapteT206270">
    <property type="protein sequence ID" value="CapteP206270"/>
    <property type="gene ID" value="CapteG206270"/>
</dbReference>
<dbReference type="OMA" id="KTHARAY"/>
<name>R7UVG6_CAPTE</name>
<reference evidence="4 6" key="2">
    <citation type="journal article" date="2013" name="Nature">
        <title>Insights into bilaterian evolution from three spiralian genomes.</title>
        <authorList>
            <person name="Simakov O."/>
            <person name="Marletaz F."/>
            <person name="Cho S.J."/>
            <person name="Edsinger-Gonzales E."/>
            <person name="Havlak P."/>
            <person name="Hellsten U."/>
            <person name="Kuo D.H."/>
            <person name="Larsson T."/>
            <person name="Lv J."/>
            <person name="Arendt D."/>
            <person name="Savage R."/>
            <person name="Osoegawa K."/>
            <person name="de Jong P."/>
            <person name="Grimwood J."/>
            <person name="Chapman J.A."/>
            <person name="Shapiro H."/>
            <person name="Aerts A."/>
            <person name="Otillar R.P."/>
            <person name="Terry A.Y."/>
            <person name="Boore J.L."/>
            <person name="Grigoriev I.V."/>
            <person name="Lindberg D.R."/>
            <person name="Seaver E.C."/>
            <person name="Weisblat D.A."/>
            <person name="Putnam N.H."/>
            <person name="Rokhsar D.S."/>
        </authorList>
    </citation>
    <scope>NUCLEOTIDE SEQUENCE</scope>
    <source>
        <strain evidence="4 6">I ESC-2004</strain>
    </source>
</reference>
<evidence type="ECO:0000313" key="4">
    <source>
        <dbReference type="EMBL" id="ELU10237.1"/>
    </source>
</evidence>
<dbReference type="AlphaFoldDB" id="R7UVG6"/>
<dbReference type="Pfam" id="PF21787">
    <property type="entry name" value="TNP-like_RNaseH_N"/>
    <property type="match status" value="1"/>
</dbReference>
<dbReference type="Proteomes" id="UP000014760">
    <property type="component" value="Unassembled WGS sequence"/>
</dbReference>
<gene>
    <name evidence="4" type="ORF">CAPTEDRAFT_206270</name>
</gene>
<evidence type="ECO:0000259" key="2">
    <source>
        <dbReference type="Pfam" id="PF21787"/>
    </source>
</evidence>
<dbReference type="OrthoDB" id="7312725at2759"/>
<dbReference type="HOGENOM" id="CLU_854100_0_0_1"/>
<sequence>KEVLSREAVAYRAGQHLKKDMPVHLFQQEQQEFTDQQKQFASTLYFYSRRAYLFVRDKFNLPHPTSIRSLATCEVKIAIYVALMELLVSVLNFHNTSPIICPSGFWPARFRPGSNLWMSHIDARPGFTLQALQHLKEMQQQDEWKYSRCSLMLDAMSLRKNLVWDAKSHKMIGFVDYGTGAEEDEREATEALVVMAVGLNSPWKIPIGYFLIHGISAAVQVDLIRSAISILHEHNIRCMAIVMDGHPTNTRMVSLLGGSLSSSDIRPFFPHPSTSDIVYIFFDACHLLKNVRTSFQVFEIINTPSGPARWENLIKLQLLQEKEGLR</sequence>
<evidence type="ECO:0000313" key="6">
    <source>
        <dbReference type="Proteomes" id="UP000014760"/>
    </source>
</evidence>
<evidence type="ECO:0000259" key="1">
    <source>
        <dbReference type="Pfam" id="PF12017"/>
    </source>
</evidence>
<accession>R7UVG6</accession>
<keyword evidence="6" id="KW-1185">Reference proteome</keyword>